<organism evidence="1 2">
    <name type="scientific">Alicyclobacillus hesperidum</name>
    <dbReference type="NCBI Taxonomy" id="89784"/>
    <lineage>
        <taxon>Bacteria</taxon>
        <taxon>Bacillati</taxon>
        <taxon>Bacillota</taxon>
        <taxon>Bacilli</taxon>
        <taxon>Bacillales</taxon>
        <taxon>Alicyclobacillaceae</taxon>
        <taxon>Alicyclobacillus</taxon>
    </lineage>
</organism>
<sequence length="100" mass="11189">MERNVVKNGRSDGRVLGIIELAFPDAIGNDGYSSRIQEMPNHPKDRHVLVTAIPCEADILVTANLKDFQELPMNCKTASQHPDDFLLDQRNDSPHKCSMT</sequence>
<dbReference type="AlphaFoldDB" id="A0A1H2V9M1"/>
<proteinExistence type="predicted"/>
<keyword evidence="2" id="KW-1185">Reference proteome</keyword>
<accession>A0A1H2V9M1</accession>
<dbReference type="Proteomes" id="UP000182589">
    <property type="component" value="Unassembled WGS sequence"/>
</dbReference>
<evidence type="ECO:0000313" key="2">
    <source>
        <dbReference type="Proteomes" id="UP000182589"/>
    </source>
</evidence>
<reference evidence="2" key="1">
    <citation type="submission" date="2016-10" db="EMBL/GenBank/DDBJ databases">
        <authorList>
            <person name="Varghese N."/>
        </authorList>
    </citation>
    <scope>NUCLEOTIDE SEQUENCE [LARGE SCALE GENOMIC DNA]</scope>
    <source>
        <strain evidence="2">DSM 12489</strain>
    </source>
</reference>
<evidence type="ECO:0008006" key="3">
    <source>
        <dbReference type="Google" id="ProtNLM"/>
    </source>
</evidence>
<evidence type="ECO:0000313" key="1">
    <source>
        <dbReference type="EMBL" id="SDW65048.1"/>
    </source>
</evidence>
<name>A0A1H2V9M1_9BACL</name>
<protein>
    <recommendedName>
        <fullName evidence="3">PIN domain-containing protein</fullName>
    </recommendedName>
</protein>
<dbReference type="EMBL" id="FNOJ01000010">
    <property type="protein sequence ID" value="SDW65048.1"/>
    <property type="molecule type" value="Genomic_DNA"/>
</dbReference>
<gene>
    <name evidence="1" type="ORF">SAMN04489725_11056</name>
</gene>